<evidence type="ECO:0000313" key="3">
    <source>
        <dbReference type="Proteomes" id="UP001295740"/>
    </source>
</evidence>
<name>A0AAI8VDC2_9PEZI</name>
<dbReference type="AlphaFoldDB" id="A0AAI8VDC2"/>
<sequence length="354" mass="38805">MIAETVLLAVALSAAGLRAQKLSVVDIYSASNCDPDPNDLKTQSAELSFTPNRDGNGNTYTACELEYIGLGTWPTNDDGKYQVWVDTSGFGEGCSMLFYNLLGSDEEFNEWPCRQLYRQIQADKTGCGDLDLTQQFGYAICNDDISSWPQPAKRAIDDITQDKRHIPSSSTTTKEKRDTLAAPVKDVIEVKRAPVYPKRDDKKCTLILDGKPFTTYGDQQQIGPNDKCELAQTTCGQDYTYTVSTEVADSASNSDSTTAGFEWYVTFSNTLESGYEHSETNSKSFSVTHHLAPEPGHEGYPTFQPLFSCAKAHLKGDCSDVNLSISGDTICVNKMISNGGTNEPDGDFLEVTID</sequence>
<dbReference type="EMBL" id="CAUWAG010000004">
    <property type="protein sequence ID" value="CAJ2502552.1"/>
    <property type="molecule type" value="Genomic_DNA"/>
</dbReference>
<accession>A0AAI8VDC2</accession>
<gene>
    <name evidence="2" type="ORF">KHLLAP_LOCUS3020</name>
</gene>
<protein>
    <submittedName>
        <fullName evidence="2">Uu.00g099460.m01.CDS01</fullName>
    </submittedName>
</protein>
<reference evidence="2" key="1">
    <citation type="submission" date="2023-10" db="EMBL/GenBank/DDBJ databases">
        <authorList>
            <person name="Hackl T."/>
        </authorList>
    </citation>
    <scope>NUCLEOTIDE SEQUENCE</scope>
</reference>
<keyword evidence="1" id="KW-0732">Signal</keyword>
<evidence type="ECO:0000313" key="2">
    <source>
        <dbReference type="EMBL" id="CAJ2502552.1"/>
    </source>
</evidence>
<dbReference type="Proteomes" id="UP001295740">
    <property type="component" value="Unassembled WGS sequence"/>
</dbReference>
<proteinExistence type="predicted"/>
<comment type="caution">
    <text evidence="2">The sequence shown here is derived from an EMBL/GenBank/DDBJ whole genome shotgun (WGS) entry which is preliminary data.</text>
</comment>
<organism evidence="2 3">
    <name type="scientific">Anthostomella pinea</name>
    <dbReference type="NCBI Taxonomy" id="933095"/>
    <lineage>
        <taxon>Eukaryota</taxon>
        <taxon>Fungi</taxon>
        <taxon>Dikarya</taxon>
        <taxon>Ascomycota</taxon>
        <taxon>Pezizomycotina</taxon>
        <taxon>Sordariomycetes</taxon>
        <taxon>Xylariomycetidae</taxon>
        <taxon>Xylariales</taxon>
        <taxon>Xylariaceae</taxon>
        <taxon>Anthostomella</taxon>
    </lineage>
</organism>
<keyword evidence="3" id="KW-1185">Reference proteome</keyword>
<evidence type="ECO:0000256" key="1">
    <source>
        <dbReference type="SAM" id="SignalP"/>
    </source>
</evidence>
<feature type="chain" id="PRO_5042592402" evidence="1">
    <location>
        <begin position="20"/>
        <end position="354"/>
    </location>
</feature>
<feature type="signal peptide" evidence="1">
    <location>
        <begin position="1"/>
        <end position="19"/>
    </location>
</feature>